<dbReference type="AlphaFoldDB" id="A0A645EGC0"/>
<accession>A0A645EGC0</accession>
<evidence type="ECO:0000313" key="1">
    <source>
        <dbReference type="EMBL" id="MPN01048.1"/>
    </source>
</evidence>
<dbReference type="SUPFAM" id="SSF54285">
    <property type="entry name" value="MoaD/ThiS"/>
    <property type="match status" value="1"/>
</dbReference>
<dbReference type="Gene3D" id="3.10.20.30">
    <property type="match status" value="1"/>
</dbReference>
<dbReference type="InterPro" id="IPR012675">
    <property type="entry name" value="Beta-grasp_dom_sf"/>
</dbReference>
<dbReference type="Pfam" id="PF02597">
    <property type="entry name" value="ThiS"/>
    <property type="match status" value="1"/>
</dbReference>
<dbReference type="InterPro" id="IPR003749">
    <property type="entry name" value="ThiS/MoaD-like"/>
</dbReference>
<comment type="caution">
    <text evidence="1">The sequence shown here is derived from an EMBL/GenBank/DDBJ whole genome shotgun (WGS) entry which is preliminary data.</text>
</comment>
<protein>
    <recommendedName>
        <fullName evidence="2">Sulfur carrier protein CysO</fullName>
    </recommendedName>
</protein>
<dbReference type="EMBL" id="VSSQ01047071">
    <property type="protein sequence ID" value="MPN01048.1"/>
    <property type="molecule type" value="Genomic_DNA"/>
</dbReference>
<evidence type="ECO:0008006" key="2">
    <source>
        <dbReference type="Google" id="ProtNLM"/>
    </source>
</evidence>
<reference evidence="1" key="1">
    <citation type="submission" date="2019-08" db="EMBL/GenBank/DDBJ databases">
        <authorList>
            <person name="Kucharzyk K."/>
            <person name="Murdoch R.W."/>
            <person name="Higgins S."/>
            <person name="Loffler F."/>
        </authorList>
    </citation>
    <scope>NUCLEOTIDE SEQUENCE</scope>
</reference>
<dbReference type="InterPro" id="IPR016155">
    <property type="entry name" value="Mopterin_synth/thiamin_S_b"/>
</dbReference>
<sequence>MEKSVFKVELVIRPPLSYDVSNKSGVVTIHPEVFEGEKLGELITRLVNQKPEILQRVYDSVNGEILPLVITVINGSIVNRVDALQQELAAGDQITWFLTYTGG</sequence>
<name>A0A645EGC0_9ZZZZ</name>
<organism evidence="1">
    <name type="scientific">bioreactor metagenome</name>
    <dbReference type="NCBI Taxonomy" id="1076179"/>
    <lineage>
        <taxon>unclassified sequences</taxon>
        <taxon>metagenomes</taxon>
        <taxon>ecological metagenomes</taxon>
    </lineage>
</organism>
<proteinExistence type="predicted"/>
<gene>
    <name evidence="1" type="ORF">SDC9_148248</name>
</gene>